<dbReference type="GO" id="GO:0003700">
    <property type="term" value="F:DNA-binding transcription factor activity"/>
    <property type="evidence" value="ECO:0007669"/>
    <property type="project" value="InterPro"/>
</dbReference>
<protein>
    <submittedName>
        <fullName evidence="7">DNA-binding transcriptional LysR family regulator</fullName>
    </submittedName>
</protein>
<reference evidence="7 8" key="1">
    <citation type="submission" date="2020-08" db="EMBL/GenBank/DDBJ databases">
        <title>Genomic Encyclopedia of Type Strains, Phase IV (KMG-IV): sequencing the most valuable type-strain genomes for metagenomic binning, comparative biology and taxonomic classification.</title>
        <authorList>
            <person name="Goeker M."/>
        </authorList>
    </citation>
    <scope>NUCLEOTIDE SEQUENCE [LARGE SCALE GENOMIC DNA]</scope>
    <source>
        <strain evidence="7 8">DSM 17498</strain>
    </source>
</reference>
<sequence length="283" mass="31409">MQAENIGVELFRTFLAVSELRSHKRAAAHLHLSPPAVSGHLRRLQDQLGVKLFDTSVPGVRLSTEGAIVVETAKDIVNSHDRLIEQIQQSRSATPDRTTIRIGVPHELRCWLLVPLLAEVQKSHPELEFQLRRGSSTSLLNELKHGDLDICPAVTATPPPTTVRTYQEDVVWVSRPDEEHTLGNPVLIVAHPDGSIVRNLMLSSLEDANIRYRVTFQAAHIDGAIAAVRRGLGCMALLRSNAASDLFQRNDLPPIPHAYWGIHLRQTLPVIERLADDILTILP</sequence>
<dbReference type="InterPro" id="IPR036388">
    <property type="entry name" value="WH-like_DNA-bd_sf"/>
</dbReference>
<evidence type="ECO:0000256" key="2">
    <source>
        <dbReference type="ARBA" id="ARBA00009437"/>
    </source>
</evidence>
<keyword evidence="3" id="KW-0805">Transcription regulation</keyword>
<evidence type="ECO:0000256" key="4">
    <source>
        <dbReference type="ARBA" id="ARBA00023125"/>
    </source>
</evidence>
<dbReference type="Pfam" id="PF03466">
    <property type="entry name" value="LysR_substrate"/>
    <property type="match status" value="1"/>
</dbReference>
<keyword evidence="5" id="KW-0804">Transcription</keyword>
<name>A0A840N4F7_9BRAD</name>
<comment type="function">
    <text evidence="1">NodD regulates the expression of the nodABCFE genes which encode other nodulation proteins. NodD is also a negative regulator of its own expression. Binds flavonoids as inducers.</text>
</comment>
<accession>A0A840N4F7</accession>
<dbReference type="InterPro" id="IPR005119">
    <property type="entry name" value="LysR_subst-bd"/>
</dbReference>
<evidence type="ECO:0000256" key="5">
    <source>
        <dbReference type="ARBA" id="ARBA00023163"/>
    </source>
</evidence>
<gene>
    <name evidence="7" type="ORF">HNQ36_005276</name>
</gene>
<dbReference type="GO" id="GO:0003677">
    <property type="term" value="F:DNA binding"/>
    <property type="evidence" value="ECO:0007669"/>
    <property type="project" value="UniProtKB-KW"/>
</dbReference>
<dbReference type="Gene3D" id="1.10.10.10">
    <property type="entry name" value="Winged helix-like DNA-binding domain superfamily/Winged helix DNA-binding domain"/>
    <property type="match status" value="1"/>
</dbReference>
<evidence type="ECO:0000313" key="7">
    <source>
        <dbReference type="EMBL" id="MBB5055265.1"/>
    </source>
</evidence>
<evidence type="ECO:0000259" key="6">
    <source>
        <dbReference type="PROSITE" id="PS50931"/>
    </source>
</evidence>
<comment type="similarity">
    <text evidence="2">Belongs to the LysR transcriptional regulatory family.</text>
</comment>
<evidence type="ECO:0000313" key="8">
    <source>
        <dbReference type="Proteomes" id="UP000521227"/>
    </source>
</evidence>
<feature type="domain" description="HTH lysR-type" evidence="6">
    <location>
        <begin position="6"/>
        <end position="63"/>
    </location>
</feature>
<dbReference type="InterPro" id="IPR000847">
    <property type="entry name" value="LysR_HTH_N"/>
</dbReference>
<dbReference type="SUPFAM" id="SSF53850">
    <property type="entry name" value="Periplasmic binding protein-like II"/>
    <property type="match status" value="1"/>
</dbReference>
<dbReference type="RefSeq" id="WP_184090687.1">
    <property type="nucleotide sequence ID" value="NZ_JACHIJ010000014.1"/>
</dbReference>
<keyword evidence="4 7" id="KW-0238">DNA-binding</keyword>
<dbReference type="PROSITE" id="PS50931">
    <property type="entry name" value="HTH_LYSR"/>
    <property type="match status" value="1"/>
</dbReference>
<evidence type="ECO:0000256" key="3">
    <source>
        <dbReference type="ARBA" id="ARBA00023015"/>
    </source>
</evidence>
<proteinExistence type="inferred from homology"/>
<dbReference type="Proteomes" id="UP000521227">
    <property type="component" value="Unassembled WGS sequence"/>
</dbReference>
<dbReference type="Gene3D" id="3.40.190.10">
    <property type="entry name" value="Periplasmic binding protein-like II"/>
    <property type="match status" value="2"/>
</dbReference>
<dbReference type="PANTHER" id="PTHR30579:SF7">
    <property type="entry name" value="HTH-TYPE TRANSCRIPTIONAL REGULATOR LRHA-RELATED"/>
    <property type="match status" value="1"/>
</dbReference>
<dbReference type="PANTHER" id="PTHR30579">
    <property type="entry name" value="TRANSCRIPTIONAL REGULATOR"/>
    <property type="match status" value="1"/>
</dbReference>
<dbReference type="EMBL" id="JACHIJ010000014">
    <property type="protein sequence ID" value="MBB5055265.1"/>
    <property type="molecule type" value="Genomic_DNA"/>
</dbReference>
<comment type="caution">
    <text evidence="7">The sequence shown here is derived from an EMBL/GenBank/DDBJ whole genome shotgun (WGS) entry which is preliminary data.</text>
</comment>
<evidence type="ECO:0000256" key="1">
    <source>
        <dbReference type="ARBA" id="ARBA00003502"/>
    </source>
</evidence>
<dbReference type="Pfam" id="PF00126">
    <property type="entry name" value="HTH_1"/>
    <property type="match status" value="1"/>
</dbReference>
<dbReference type="SUPFAM" id="SSF46785">
    <property type="entry name" value="Winged helix' DNA-binding domain"/>
    <property type="match status" value="1"/>
</dbReference>
<organism evidence="7 8">
    <name type="scientific">Afipia massiliensis</name>
    <dbReference type="NCBI Taxonomy" id="211460"/>
    <lineage>
        <taxon>Bacteria</taxon>
        <taxon>Pseudomonadati</taxon>
        <taxon>Pseudomonadota</taxon>
        <taxon>Alphaproteobacteria</taxon>
        <taxon>Hyphomicrobiales</taxon>
        <taxon>Nitrobacteraceae</taxon>
        <taxon>Afipia</taxon>
    </lineage>
</organism>
<dbReference type="InterPro" id="IPR036390">
    <property type="entry name" value="WH_DNA-bd_sf"/>
</dbReference>
<dbReference type="AlphaFoldDB" id="A0A840N4F7"/>
<dbReference type="InterPro" id="IPR050176">
    <property type="entry name" value="LTTR"/>
</dbReference>